<dbReference type="PANTHER" id="PTHR33154:SF18">
    <property type="entry name" value="ARSENICAL RESISTANCE OPERON REPRESSOR"/>
    <property type="match status" value="1"/>
</dbReference>
<dbReference type="GO" id="GO:0003700">
    <property type="term" value="F:DNA-binding transcription factor activity"/>
    <property type="evidence" value="ECO:0007669"/>
    <property type="project" value="InterPro"/>
</dbReference>
<dbReference type="NCBIfam" id="NF033788">
    <property type="entry name" value="HTH_metalloreg"/>
    <property type="match status" value="1"/>
</dbReference>
<evidence type="ECO:0000256" key="3">
    <source>
        <dbReference type="ARBA" id="ARBA00023125"/>
    </source>
</evidence>
<dbReference type="PANTHER" id="PTHR33154">
    <property type="entry name" value="TRANSCRIPTIONAL REGULATOR, ARSR FAMILY"/>
    <property type="match status" value="1"/>
</dbReference>
<dbReference type="SUPFAM" id="SSF46785">
    <property type="entry name" value="Winged helix' DNA-binding domain"/>
    <property type="match status" value="1"/>
</dbReference>
<keyword evidence="1" id="KW-0059">Arsenical resistance</keyword>
<name>A0A1S7LJC2_MAGMO</name>
<keyword evidence="2" id="KW-0805">Transcription regulation</keyword>
<evidence type="ECO:0000259" key="5">
    <source>
        <dbReference type="PROSITE" id="PS50987"/>
    </source>
</evidence>
<reference evidence="6" key="1">
    <citation type="submission" date="2015-04" db="EMBL/GenBank/DDBJ databases">
        <authorList>
            <person name="Syromyatnikov M.Y."/>
            <person name="Popov V.N."/>
        </authorList>
    </citation>
    <scope>NUCLEOTIDE SEQUENCE</scope>
    <source>
        <strain evidence="6">MO-1</strain>
    </source>
</reference>
<evidence type="ECO:0000256" key="2">
    <source>
        <dbReference type="ARBA" id="ARBA00023015"/>
    </source>
</evidence>
<sequence length="133" mass="15370">MILARVNTMDIELIQFAEGYKALSEPLRVRLLTIMEEAGEICVHECMAITEHPQSTISRHLGALYKNGWLAKRREGVWIHYSISADLNDWKRKTLEVLFSNSSQTQWFLGDRERLRTIRPDTPTEKPSSPEIS</sequence>
<dbReference type="InterPro" id="IPR011991">
    <property type="entry name" value="ArsR-like_HTH"/>
</dbReference>
<keyword evidence="4" id="KW-0804">Transcription</keyword>
<keyword evidence="3" id="KW-0238">DNA-binding</keyword>
<dbReference type="SMART" id="SM00418">
    <property type="entry name" value="HTH_ARSR"/>
    <property type="match status" value="1"/>
</dbReference>
<proteinExistence type="predicted"/>
<protein>
    <submittedName>
        <fullName evidence="6">Metalloregulatory transcriptional repressors</fullName>
    </submittedName>
</protein>
<dbReference type="AlphaFoldDB" id="A0A1S7LJC2"/>
<dbReference type="Gene3D" id="1.10.10.10">
    <property type="entry name" value="Winged helix-like DNA-binding domain superfamily/Winged helix DNA-binding domain"/>
    <property type="match status" value="1"/>
</dbReference>
<evidence type="ECO:0000313" key="6">
    <source>
        <dbReference type="EMBL" id="CRH06264.1"/>
    </source>
</evidence>
<dbReference type="PRINTS" id="PR00778">
    <property type="entry name" value="HTHARSR"/>
</dbReference>
<dbReference type="GO" id="GO:0046685">
    <property type="term" value="P:response to arsenic-containing substance"/>
    <property type="evidence" value="ECO:0007669"/>
    <property type="project" value="UniProtKB-KW"/>
</dbReference>
<dbReference type="Pfam" id="PF01022">
    <property type="entry name" value="HTH_5"/>
    <property type="match status" value="1"/>
</dbReference>
<gene>
    <name evidence="6" type="ORF">MAGMO_2093</name>
</gene>
<organism evidence="6">
    <name type="scientific">Magnetococcus massalia (strain MO-1)</name>
    <dbReference type="NCBI Taxonomy" id="451514"/>
    <lineage>
        <taxon>Bacteria</taxon>
        <taxon>Pseudomonadati</taxon>
        <taxon>Pseudomonadota</taxon>
        <taxon>Magnetococcia</taxon>
        <taxon>Magnetococcales</taxon>
        <taxon>Magnetococcaceae</taxon>
        <taxon>Magnetococcus</taxon>
    </lineage>
</organism>
<dbReference type="CDD" id="cd00090">
    <property type="entry name" value="HTH_ARSR"/>
    <property type="match status" value="1"/>
</dbReference>
<dbReference type="GO" id="GO:0003677">
    <property type="term" value="F:DNA binding"/>
    <property type="evidence" value="ECO:0007669"/>
    <property type="project" value="UniProtKB-KW"/>
</dbReference>
<accession>A0A1S7LJC2</accession>
<feature type="domain" description="HTH arsR-type" evidence="5">
    <location>
        <begin position="8"/>
        <end position="106"/>
    </location>
</feature>
<dbReference type="EMBL" id="LO017727">
    <property type="protein sequence ID" value="CRH06264.1"/>
    <property type="molecule type" value="Genomic_DNA"/>
</dbReference>
<dbReference type="InterPro" id="IPR036388">
    <property type="entry name" value="WH-like_DNA-bd_sf"/>
</dbReference>
<evidence type="ECO:0000256" key="4">
    <source>
        <dbReference type="ARBA" id="ARBA00023163"/>
    </source>
</evidence>
<dbReference type="PROSITE" id="PS50987">
    <property type="entry name" value="HTH_ARSR_2"/>
    <property type="match status" value="1"/>
</dbReference>
<dbReference type="InterPro" id="IPR001845">
    <property type="entry name" value="HTH_ArsR_DNA-bd_dom"/>
</dbReference>
<dbReference type="InterPro" id="IPR051081">
    <property type="entry name" value="HTH_MetalResp_TranReg"/>
</dbReference>
<dbReference type="InterPro" id="IPR036390">
    <property type="entry name" value="WH_DNA-bd_sf"/>
</dbReference>
<evidence type="ECO:0000256" key="1">
    <source>
        <dbReference type="ARBA" id="ARBA00022849"/>
    </source>
</evidence>